<feature type="region of interest" description="Disordered" evidence="1">
    <location>
        <begin position="1"/>
        <end position="58"/>
    </location>
</feature>
<reference evidence="2" key="2">
    <citation type="journal article" date="2015" name="Data Brief">
        <title>Shoot transcriptome of the giant reed, Arundo donax.</title>
        <authorList>
            <person name="Barrero R.A."/>
            <person name="Guerrero F.D."/>
            <person name="Moolhuijzen P."/>
            <person name="Goolsby J.A."/>
            <person name="Tidwell J."/>
            <person name="Bellgard S.E."/>
            <person name="Bellgard M.I."/>
        </authorList>
    </citation>
    <scope>NUCLEOTIDE SEQUENCE</scope>
    <source>
        <tissue evidence="2">Shoot tissue taken approximately 20 cm above the soil surface</tissue>
    </source>
</reference>
<sequence>MQFSPSHSFTDTQHNYEICGRKNQRPTTHKSTTKYLQKTKGAKKGLQEHDENHTFNSN</sequence>
<organism evidence="2">
    <name type="scientific">Arundo donax</name>
    <name type="common">Giant reed</name>
    <name type="synonym">Donax arundinaceus</name>
    <dbReference type="NCBI Taxonomy" id="35708"/>
    <lineage>
        <taxon>Eukaryota</taxon>
        <taxon>Viridiplantae</taxon>
        <taxon>Streptophyta</taxon>
        <taxon>Embryophyta</taxon>
        <taxon>Tracheophyta</taxon>
        <taxon>Spermatophyta</taxon>
        <taxon>Magnoliopsida</taxon>
        <taxon>Liliopsida</taxon>
        <taxon>Poales</taxon>
        <taxon>Poaceae</taxon>
        <taxon>PACMAD clade</taxon>
        <taxon>Arundinoideae</taxon>
        <taxon>Arundineae</taxon>
        <taxon>Arundo</taxon>
    </lineage>
</organism>
<feature type="compositionally biased region" description="Basic residues" evidence="1">
    <location>
        <begin position="22"/>
        <end position="32"/>
    </location>
</feature>
<dbReference type="AlphaFoldDB" id="A0A0A9AZX3"/>
<proteinExistence type="predicted"/>
<feature type="compositionally biased region" description="Basic and acidic residues" evidence="1">
    <location>
        <begin position="45"/>
        <end position="58"/>
    </location>
</feature>
<feature type="compositionally biased region" description="Polar residues" evidence="1">
    <location>
        <begin position="1"/>
        <end position="15"/>
    </location>
</feature>
<accession>A0A0A9AZX3</accession>
<protein>
    <submittedName>
        <fullName evidence="2">Uncharacterized protein</fullName>
    </submittedName>
</protein>
<evidence type="ECO:0000256" key="1">
    <source>
        <dbReference type="SAM" id="MobiDB-lite"/>
    </source>
</evidence>
<dbReference type="EMBL" id="GBRH01241259">
    <property type="protein sequence ID" value="JAD56636.1"/>
    <property type="molecule type" value="Transcribed_RNA"/>
</dbReference>
<name>A0A0A9AZX3_ARUDO</name>
<evidence type="ECO:0000313" key="2">
    <source>
        <dbReference type="EMBL" id="JAD56636.1"/>
    </source>
</evidence>
<reference evidence="2" key="1">
    <citation type="submission" date="2014-09" db="EMBL/GenBank/DDBJ databases">
        <authorList>
            <person name="Magalhaes I.L.F."/>
            <person name="Oliveira U."/>
            <person name="Santos F.R."/>
            <person name="Vidigal T.H.D.A."/>
            <person name="Brescovit A.D."/>
            <person name="Santos A.J."/>
        </authorList>
    </citation>
    <scope>NUCLEOTIDE SEQUENCE</scope>
    <source>
        <tissue evidence="2">Shoot tissue taken approximately 20 cm above the soil surface</tissue>
    </source>
</reference>